<keyword evidence="9 10" id="KW-0472">Membrane</keyword>
<name>A0A381W2U0_9ZZZZ</name>
<dbReference type="GO" id="GO:0065002">
    <property type="term" value="P:intracellular protein transmembrane transport"/>
    <property type="evidence" value="ECO:0007669"/>
    <property type="project" value="TreeGrafter"/>
</dbReference>
<dbReference type="Pfam" id="PF03840">
    <property type="entry name" value="SecG"/>
    <property type="match status" value="1"/>
</dbReference>
<dbReference type="GO" id="GO:0043952">
    <property type="term" value="P:protein transport by the Sec complex"/>
    <property type="evidence" value="ECO:0007669"/>
    <property type="project" value="TreeGrafter"/>
</dbReference>
<dbReference type="AlphaFoldDB" id="A0A381W2U0"/>
<dbReference type="NCBIfam" id="TIGR00810">
    <property type="entry name" value="secG"/>
    <property type="match status" value="1"/>
</dbReference>
<dbReference type="GO" id="GO:0009306">
    <property type="term" value="P:protein secretion"/>
    <property type="evidence" value="ECO:0007669"/>
    <property type="project" value="InterPro"/>
</dbReference>
<keyword evidence="5 10" id="KW-0812">Transmembrane</keyword>
<keyword evidence="8" id="KW-0811">Translocation</keyword>
<evidence type="ECO:0000256" key="2">
    <source>
        <dbReference type="ARBA" id="ARBA00008445"/>
    </source>
</evidence>
<evidence type="ECO:0000256" key="9">
    <source>
        <dbReference type="ARBA" id="ARBA00023136"/>
    </source>
</evidence>
<reference evidence="11" key="1">
    <citation type="submission" date="2018-05" db="EMBL/GenBank/DDBJ databases">
        <authorList>
            <person name="Lanie J.A."/>
            <person name="Ng W.-L."/>
            <person name="Kazmierczak K.M."/>
            <person name="Andrzejewski T.M."/>
            <person name="Davidsen T.M."/>
            <person name="Wayne K.J."/>
            <person name="Tettelin H."/>
            <person name="Glass J.I."/>
            <person name="Rusch D."/>
            <person name="Podicherti R."/>
            <person name="Tsui H.-C.T."/>
            <person name="Winkler M.E."/>
        </authorList>
    </citation>
    <scope>NUCLEOTIDE SEQUENCE</scope>
</reference>
<dbReference type="EMBL" id="UINC01010526">
    <property type="protein sequence ID" value="SVA46794.1"/>
    <property type="molecule type" value="Genomic_DNA"/>
</dbReference>
<keyword evidence="3" id="KW-0813">Transport</keyword>
<evidence type="ECO:0000256" key="6">
    <source>
        <dbReference type="ARBA" id="ARBA00022927"/>
    </source>
</evidence>
<proteinExistence type="inferred from homology"/>
<gene>
    <name evidence="11" type="ORF">METZ01_LOCUS99648</name>
</gene>
<feature type="transmembrane region" description="Helical" evidence="10">
    <location>
        <begin position="48"/>
        <end position="70"/>
    </location>
</feature>
<dbReference type="GO" id="GO:0015450">
    <property type="term" value="F:protein-transporting ATPase activity"/>
    <property type="evidence" value="ECO:0007669"/>
    <property type="project" value="InterPro"/>
</dbReference>
<evidence type="ECO:0000256" key="10">
    <source>
        <dbReference type="SAM" id="Phobius"/>
    </source>
</evidence>
<evidence type="ECO:0000256" key="3">
    <source>
        <dbReference type="ARBA" id="ARBA00022448"/>
    </source>
</evidence>
<evidence type="ECO:0000256" key="8">
    <source>
        <dbReference type="ARBA" id="ARBA00023010"/>
    </source>
</evidence>
<evidence type="ECO:0008006" key="12">
    <source>
        <dbReference type="Google" id="ProtNLM"/>
    </source>
</evidence>
<dbReference type="PANTHER" id="PTHR34182">
    <property type="entry name" value="PROTEIN-EXPORT MEMBRANE PROTEIN SECG"/>
    <property type="match status" value="1"/>
</dbReference>
<organism evidence="11">
    <name type="scientific">marine metagenome</name>
    <dbReference type="NCBI Taxonomy" id="408172"/>
    <lineage>
        <taxon>unclassified sequences</taxon>
        <taxon>metagenomes</taxon>
        <taxon>ecological metagenomes</taxon>
    </lineage>
</organism>
<keyword evidence="6" id="KW-0653">Protein transport</keyword>
<comment type="similarity">
    <text evidence="2">Belongs to the SecG family.</text>
</comment>
<comment type="subcellular location">
    <subcellularLocation>
        <location evidence="1">Cell membrane</location>
        <topology evidence="1">Multi-pass membrane protein</topology>
    </subcellularLocation>
</comment>
<protein>
    <recommendedName>
        <fullName evidence="12">Protein-export membrane protein SecG</fullName>
    </recommendedName>
</protein>
<evidence type="ECO:0000313" key="11">
    <source>
        <dbReference type="EMBL" id="SVA46794.1"/>
    </source>
</evidence>
<evidence type="ECO:0000256" key="7">
    <source>
        <dbReference type="ARBA" id="ARBA00022989"/>
    </source>
</evidence>
<sequence>MLLSFHVIIAILIIALILLQKGKGADMGSAFGAGASGTIFGAKGSANFLSRTTAILATIFFITSLALAYLNKGTIKVDSVLDQIQPDQIIIDESENQESLPLIPLDSPNKN</sequence>
<keyword evidence="4" id="KW-1003">Cell membrane</keyword>
<evidence type="ECO:0000256" key="1">
    <source>
        <dbReference type="ARBA" id="ARBA00004651"/>
    </source>
</evidence>
<keyword evidence="7 10" id="KW-1133">Transmembrane helix</keyword>
<dbReference type="InterPro" id="IPR004692">
    <property type="entry name" value="SecG"/>
</dbReference>
<evidence type="ECO:0000256" key="4">
    <source>
        <dbReference type="ARBA" id="ARBA00022475"/>
    </source>
</evidence>
<dbReference type="GO" id="GO:0005886">
    <property type="term" value="C:plasma membrane"/>
    <property type="evidence" value="ECO:0007669"/>
    <property type="project" value="UniProtKB-SubCell"/>
</dbReference>
<dbReference type="PANTHER" id="PTHR34182:SF1">
    <property type="entry name" value="PROTEIN-EXPORT MEMBRANE PROTEIN SECG"/>
    <property type="match status" value="1"/>
</dbReference>
<evidence type="ECO:0000256" key="5">
    <source>
        <dbReference type="ARBA" id="ARBA00022692"/>
    </source>
</evidence>
<dbReference type="PRINTS" id="PR01651">
    <property type="entry name" value="SECGEXPORT"/>
</dbReference>
<accession>A0A381W2U0</accession>